<keyword evidence="4" id="KW-0391">Immunity</keyword>
<dbReference type="GO" id="GO:0006954">
    <property type="term" value="P:inflammatory response"/>
    <property type="evidence" value="ECO:0007669"/>
    <property type="project" value="UniProtKB-KW"/>
</dbReference>
<evidence type="ECO:0000313" key="8">
    <source>
        <dbReference type="EMBL" id="KAK5856535.1"/>
    </source>
</evidence>
<dbReference type="SUPFAM" id="SSF47986">
    <property type="entry name" value="DEATH domain"/>
    <property type="match status" value="1"/>
</dbReference>
<dbReference type="Gene3D" id="1.10.533.10">
    <property type="entry name" value="Death Domain, Fas"/>
    <property type="match status" value="1"/>
</dbReference>
<dbReference type="AlphaFoldDB" id="A0AAN7X6N4"/>
<evidence type="ECO:0000256" key="5">
    <source>
        <dbReference type="ARBA" id="ARBA00023198"/>
    </source>
</evidence>
<dbReference type="GO" id="GO:0005829">
    <property type="term" value="C:cytosol"/>
    <property type="evidence" value="ECO:0007669"/>
    <property type="project" value="UniProtKB-SubCell"/>
</dbReference>
<sequence>MGGNISTQKKKKKKRPWPSPRFSSTVKKNREAEWVDNNRSKFIQNVTLVMPVADELLAKKIIRQEMYANIECCRTTQDQMRAVYKTLTTTKAKCTFYRIINEHQPELCENEAFKKSEGFWKQKKRGSGGPAENDKETQGEKNTKTNTLDKENSDEQEPNILVKAMSLRFQNGSQMQSNSPFNGLFSCGRGGQGNDL</sequence>
<dbReference type="PANTHER" id="PTHR46985">
    <property type="entry name" value="NACHT, LRR AND PYD DOMAINS-CONTAINING PROTEIN 1"/>
    <property type="match status" value="1"/>
</dbReference>
<dbReference type="Pfam" id="PF00619">
    <property type="entry name" value="CARD"/>
    <property type="match status" value="1"/>
</dbReference>
<keyword evidence="3" id="KW-0399">Innate immunity</keyword>
<evidence type="ECO:0000256" key="3">
    <source>
        <dbReference type="ARBA" id="ARBA00022588"/>
    </source>
</evidence>
<evidence type="ECO:0000259" key="7">
    <source>
        <dbReference type="PROSITE" id="PS50209"/>
    </source>
</evidence>
<dbReference type="PROSITE" id="PS50209">
    <property type="entry name" value="CARD"/>
    <property type="match status" value="1"/>
</dbReference>
<feature type="domain" description="CARD" evidence="7">
    <location>
        <begin position="27"/>
        <end position="93"/>
    </location>
</feature>
<dbReference type="PANTHER" id="PTHR46985:SF2">
    <property type="entry name" value="APOPTOSIS-ASSOCIATED SPECK-LIKE PROTEIN CONTAINING A CARD"/>
    <property type="match status" value="1"/>
</dbReference>
<name>A0AAN7X6N4_ELEMC</name>
<dbReference type="InterPro" id="IPR011029">
    <property type="entry name" value="DEATH-like_dom_sf"/>
</dbReference>
<dbReference type="InterPro" id="IPR051249">
    <property type="entry name" value="NLRP_Inflammasome"/>
</dbReference>
<keyword evidence="9" id="KW-1185">Reference proteome</keyword>
<feature type="region of interest" description="Disordered" evidence="6">
    <location>
        <begin position="1"/>
        <end position="25"/>
    </location>
</feature>
<dbReference type="InterPro" id="IPR001315">
    <property type="entry name" value="CARD"/>
</dbReference>
<feature type="compositionally biased region" description="Polar residues" evidence="6">
    <location>
        <begin position="168"/>
        <end position="181"/>
    </location>
</feature>
<evidence type="ECO:0000256" key="1">
    <source>
        <dbReference type="ARBA" id="ARBA00004514"/>
    </source>
</evidence>
<dbReference type="Proteomes" id="UP001346869">
    <property type="component" value="Unassembled WGS sequence"/>
</dbReference>
<feature type="compositionally biased region" description="Basic and acidic residues" evidence="6">
    <location>
        <begin position="132"/>
        <end position="153"/>
    </location>
</feature>
<proteinExistence type="predicted"/>
<comment type="caution">
    <text evidence="8">The sequence shown here is derived from an EMBL/GenBank/DDBJ whole genome shotgun (WGS) entry which is preliminary data.</text>
</comment>
<dbReference type="EMBL" id="JAUZQC010000017">
    <property type="protein sequence ID" value="KAK5856535.1"/>
    <property type="molecule type" value="Genomic_DNA"/>
</dbReference>
<evidence type="ECO:0000256" key="6">
    <source>
        <dbReference type="SAM" id="MobiDB-lite"/>
    </source>
</evidence>
<accession>A0AAN7X6N4</accession>
<dbReference type="GO" id="GO:0042981">
    <property type="term" value="P:regulation of apoptotic process"/>
    <property type="evidence" value="ECO:0007669"/>
    <property type="project" value="InterPro"/>
</dbReference>
<dbReference type="GO" id="GO:0045087">
    <property type="term" value="P:innate immune response"/>
    <property type="evidence" value="ECO:0007669"/>
    <property type="project" value="UniProtKB-KW"/>
</dbReference>
<organism evidence="8 9">
    <name type="scientific">Eleginops maclovinus</name>
    <name type="common">Patagonian blennie</name>
    <name type="synonym">Eleginus maclovinus</name>
    <dbReference type="NCBI Taxonomy" id="56733"/>
    <lineage>
        <taxon>Eukaryota</taxon>
        <taxon>Metazoa</taxon>
        <taxon>Chordata</taxon>
        <taxon>Craniata</taxon>
        <taxon>Vertebrata</taxon>
        <taxon>Euteleostomi</taxon>
        <taxon>Actinopterygii</taxon>
        <taxon>Neopterygii</taxon>
        <taxon>Teleostei</taxon>
        <taxon>Neoteleostei</taxon>
        <taxon>Acanthomorphata</taxon>
        <taxon>Eupercaria</taxon>
        <taxon>Perciformes</taxon>
        <taxon>Notothenioidei</taxon>
        <taxon>Eleginopidae</taxon>
        <taxon>Eleginops</taxon>
    </lineage>
</organism>
<gene>
    <name evidence="8" type="ORF">PBY51_008123</name>
</gene>
<keyword evidence="2" id="KW-0963">Cytoplasm</keyword>
<evidence type="ECO:0000256" key="4">
    <source>
        <dbReference type="ARBA" id="ARBA00022859"/>
    </source>
</evidence>
<comment type="subcellular location">
    <subcellularLocation>
        <location evidence="1">Cytoplasm</location>
        <location evidence="1">Cytosol</location>
    </subcellularLocation>
</comment>
<evidence type="ECO:0000256" key="2">
    <source>
        <dbReference type="ARBA" id="ARBA00022490"/>
    </source>
</evidence>
<reference evidence="8 9" key="2">
    <citation type="journal article" date="2023" name="Mol. Biol. Evol.">
        <title>Genomics of Secondarily Temperate Adaptation in the Only Non-Antarctic Icefish.</title>
        <authorList>
            <person name="Rivera-Colon A.G."/>
            <person name="Rayamajhi N."/>
            <person name="Minhas B.F."/>
            <person name="Madrigal G."/>
            <person name="Bilyk K.T."/>
            <person name="Yoon V."/>
            <person name="Hune M."/>
            <person name="Gregory S."/>
            <person name="Cheng C.H.C."/>
            <person name="Catchen J.M."/>
        </authorList>
    </citation>
    <scope>NUCLEOTIDE SEQUENCE [LARGE SCALE GENOMIC DNA]</scope>
    <source>
        <strain evidence="8">JMC-PN-2008</strain>
    </source>
</reference>
<feature type="region of interest" description="Disordered" evidence="6">
    <location>
        <begin position="119"/>
        <end position="196"/>
    </location>
</feature>
<reference evidence="8 9" key="1">
    <citation type="journal article" date="2023" name="Genes (Basel)">
        <title>Chromosome-Level Genome Assembly and Circadian Gene Repertoire of the Patagonia Blennie Eleginops maclovinus-The Closest Ancestral Proxy of Antarctic Cryonotothenioids.</title>
        <authorList>
            <person name="Cheng C.C."/>
            <person name="Rivera-Colon A.G."/>
            <person name="Minhas B.F."/>
            <person name="Wilson L."/>
            <person name="Rayamajhi N."/>
            <person name="Vargas-Chacoff L."/>
            <person name="Catchen J.M."/>
        </authorList>
    </citation>
    <scope>NUCLEOTIDE SEQUENCE [LARGE SCALE GENOMIC DNA]</scope>
    <source>
        <strain evidence="8">JMC-PN-2008</strain>
    </source>
</reference>
<keyword evidence="5" id="KW-0395">Inflammatory response</keyword>
<evidence type="ECO:0000313" key="9">
    <source>
        <dbReference type="Proteomes" id="UP001346869"/>
    </source>
</evidence>
<protein>
    <recommendedName>
        <fullName evidence="7">CARD domain-containing protein</fullName>
    </recommendedName>
</protein>